<dbReference type="PROSITE" id="PS50893">
    <property type="entry name" value="ABC_TRANSPORTER_2"/>
    <property type="match status" value="1"/>
</dbReference>
<dbReference type="SUPFAM" id="SSF52540">
    <property type="entry name" value="P-loop containing nucleoside triphosphate hydrolases"/>
    <property type="match status" value="1"/>
</dbReference>
<dbReference type="KEGG" id="dau:Daud_1540"/>
<name>B1I4X5_DESAP</name>
<dbReference type="GO" id="GO:0005524">
    <property type="term" value="F:ATP binding"/>
    <property type="evidence" value="ECO:0007669"/>
    <property type="project" value="UniProtKB-KW"/>
</dbReference>
<dbReference type="InterPro" id="IPR005670">
    <property type="entry name" value="PstB-like"/>
</dbReference>
<dbReference type="InterPro" id="IPR017871">
    <property type="entry name" value="ABC_transporter-like_CS"/>
</dbReference>
<dbReference type="GO" id="GO:0016887">
    <property type="term" value="F:ATP hydrolysis activity"/>
    <property type="evidence" value="ECO:0007669"/>
    <property type="project" value="InterPro"/>
</dbReference>
<dbReference type="PANTHER" id="PTHR43423:SF1">
    <property type="entry name" value="ABC TRANSPORTER I FAMILY MEMBER 17"/>
    <property type="match status" value="1"/>
</dbReference>
<proteinExistence type="predicted"/>
<dbReference type="STRING" id="477974.Daud_1540"/>
<dbReference type="AlphaFoldDB" id="B1I4X5"/>
<accession>B1I4X5</accession>
<dbReference type="Proteomes" id="UP000008544">
    <property type="component" value="Chromosome"/>
</dbReference>
<dbReference type="CDD" id="cd03260">
    <property type="entry name" value="ABC_PstB_phosphate_transporter"/>
    <property type="match status" value="1"/>
</dbReference>
<feature type="domain" description="ABC transporter" evidence="4">
    <location>
        <begin position="6"/>
        <end position="238"/>
    </location>
</feature>
<dbReference type="SMART" id="SM00382">
    <property type="entry name" value="AAA"/>
    <property type="match status" value="1"/>
</dbReference>
<evidence type="ECO:0000256" key="3">
    <source>
        <dbReference type="ARBA" id="ARBA00022840"/>
    </source>
</evidence>
<keyword evidence="3" id="KW-0067">ATP-binding</keyword>
<dbReference type="InterPro" id="IPR003593">
    <property type="entry name" value="AAA+_ATPase"/>
</dbReference>
<dbReference type="PROSITE" id="PS00211">
    <property type="entry name" value="ABC_TRANSPORTER_1"/>
    <property type="match status" value="1"/>
</dbReference>
<dbReference type="InterPro" id="IPR003439">
    <property type="entry name" value="ABC_transporter-like_ATP-bd"/>
</dbReference>
<dbReference type="InterPro" id="IPR027417">
    <property type="entry name" value="P-loop_NTPase"/>
</dbReference>
<dbReference type="GO" id="GO:0005315">
    <property type="term" value="F:phosphate transmembrane transporter activity"/>
    <property type="evidence" value="ECO:0007669"/>
    <property type="project" value="InterPro"/>
</dbReference>
<dbReference type="PANTHER" id="PTHR43423">
    <property type="entry name" value="ABC TRANSPORTER I FAMILY MEMBER 17"/>
    <property type="match status" value="1"/>
</dbReference>
<evidence type="ECO:0000313" key="5">
    <source>
        <dbReference type="EMBL" id="ACA60043.1"/>
    </source>
</evidence>
<dbReference type="GO" id="GO:0016020">
    <property type="term" value="C:membrane"/>
    <property type="evidence" value="ECO:0007669"/>
    <property type="project" value="InterPro"/>
</dbReference>
<reference evidence="5 6" key="2">
    <citation type="journal article" date="2008" name="Science">
        <title>Environmental genomics reveals a single-species ecosystem deep within Earth.</title>
        <authorList>
            <person name="Chivian D."/>
            <person name="Brodie E.L."/>
            <person name="Alm E.J."/>
            <person name="Culley D.E."/>
            <person name="Dehal P.S."/>
            <person name="Desantis T.Z."/>
            <person name="Gihring T.M."/>
            <person name="Lapidus A."/>
            <person name="Lin L.H."/>
            <person name="Lowry S.R."/>
            <person name="Moser D.P."/>
            <person name="Richardson P.M."/>
            <person name="Southam G."/>
            <person name="Wanger G."/>
            <person name="Pratt L.M."/>
            <person name="Andersen G.L."/>
            <person name="Hazen T.C."/>
            <person name="Brockman F.J."/>
            <person name="Arkin A.P."/>
            <person name="Onstott T.C."/>
        </authorList>
    </citation>
    <scope>NUCLEOTIDE SEQUENCE [LARGE SCALE GENOMIC DNA]</scope>
    <source>
        <strain evidence="5 6">MP104C</strain>
    </source>
</reference>
<dbReference type="eggNOG" id="COG1117">
    <property type="taxonomic scope" value="Bacteria"/>
</dbReference>
<evidence type="ECO:0000259" key="4">
    <source>
        <dbReference type="PROSITE" id="PS50893"/>
    </source>
</evidence>
<keyword evidence="2" id="KW-0547">Nucleotide-binding</keyword>
<dbReference type="GO" id="GO:0035435">
    <property type="term" value="P:phosphate ion transmembrane transport"/>
    <property type="evidence" value="ECO:0007669"/>
    <property type="project" value="InterPro"/>
</dbReference>
<keyword evidence="1" id="KW-0813">Transport</keyword>
<dbReference type="EMBL" id="CP000860">
    <property type="protein sequence ID" value="ACA60043.1"/>
    <property type="molecule type" value="Genomic_DNA"/>
</dbReference>
<gene>
    <name evidence="5" type="ordered locus">Daud_1540</name>
</gene>
<dbReference type="HOGENOM" id="CLU_000604_1_22_9"/>
<sequence>MSDVVLMMDNISKNYGPREVLRVERLSFAAGRIHGVMGPSGAGKSTMLRLLNLLEQPTTGRIFYRGQDVHAYRPRLQLQRRMAMVFQKPVLFDGTVFDNVAYGLRVRGMRGPDVSGRVVDALRWMGLEPLRRARALTLSGGEAQRVALARALVLEPDVLLLDEPTTNLDPNNVALLEKLIREASGRNGTAVILVTHNVFQAKRLADQVIFLYEGRVVEEGPAAEMFRAPKDERTRAFVHGEMIY</sequence>
<reference evidence="6" key="1">
    <citation type="submission" date="2007-10" db="EMBL/GenBank/DDBJ databases">
        <title>Complete sequence of chromosome of Desulforudis audaxviator MP104C.</title>
        <authorList>
            <person name="Copeland A."/>
            <person name="Lucas S."/>
            <person name="Lapidus A."/>
            <person name="Barry K."/>
            <person name="Glavina del Rio T."/>
            <person name="Dalin E."/>
            <person name="Tice H."/>
            <person name="Bruce D."/>
            <person name="Pitluck S."/>
            <person name="Lowry S.R."/>
            <person name="Larimer F."/>
            <person name="Land M.L."/>
            <person name="Hauser L."/>
            <person name="Kyrpides N."/>
            <person name="Ivanova N.N."/>
            <person name="Richardson P."/>
        </authorList>
    </citation>
    <scope>NUCLEOTIDE SEQUENCE [LARGE SCALE GENOMIC DNA]</scope>
    <source>
        <strain evidence="6">MP104C</strain>
    </source>
</reference>
<evidence type="ECO:0000256" key="1">
    <source>
        <dbReference type="ARBA" id="ARBA00022448"/>
    </source>
</evidence>
<protein>
    <submittedName>
        <fullName evidence="5">ABC transporter related</fullName>
    </submittedName>
</protein>
<dbReference type="OrthoDB" id="9780431at2"/>
<dbReference type="Pfam" id="PF00005">
    <property type="entry name" value="ABC_tran"/>
    <property type="match status" value="1"/>
</dbReference>
<keyword evidence="6" id="KW-1185">Reference proteome</keyword>
<evidence type="ECO:0000313" key="6">
    <source>
        <dbReference type="Proteomes" id="UP000008544"/>
    </source>
</evidence>
<evidence type="ECO:0000256" key="2">
    <source>
        <dbReference type="ARBA" id="ARBA00022741"/>
    </source>
</evidence>
<organism evidence="5 6">
    <name type="scientific">Desulforudis audaxviator (strain MP104C)</name>
    <dbReference type="NCBI Taxonomy" id="477974"/>
    <lineage>
        <taxon>Bacteria</taxon>
        <taxon>Bacillati</taxon>
        <taxon>Bacillota</taxon>
        <taxon>Clostridia</taxon>
        <taxon>Thermoanaerobacterales</taxon>
        <taxon>Candidatus Desulforudaceae</taxon>
        <taxon>Candidatus Desulforudis</taxon>
    </lineage>
</organism>
<dbReference type="Gene3D" id="3.40.50.300">
    <property type="entry name" value="P-loop containing nucleotide triphosphate hydrolases"/>
    <property type="match status" value="1"/>
</dbReference>